<keyword evidence="7 9" id="KW-0472">Membrane</keyword>
<evidence type="ECO:0000313" key="12">
    <source>
        <dbReference type="Proteomes" id="UP000051061"/>
    </source>
</evidence>
<keyword evidence="2" id="KW-0813">Transport</keyword>
<feature type="transmembrane region" description="Helical" evidence="9">
    <location>
        <begin position="91"/>
        <end position="111"/>
    </location>
</feature>
<evidence type="ECO:0000256" key="4">
    <source>
        <dbReference type="ARBA" id="ARBA00022519"/>
    </source>
</evidence>
<sequence>MNAYIRFIDSVNTGVKYIVSIMLAVLAILVVLQVTTRFVINVPLAWTEEIARYLMIYVVFLGSGLAMRYNQHIAIDFLIDVMKNVKNKARLQTVVLLISAVFCLLLAYYGTQLTFIVVDQSTPTLGYSMSWAYAAVPFGALLMLFNIIALLIQQKKIEDSIDRIVGENE</sequence>
<dbReference type="EMBL" id="LJJD01000035">
    <property type="protein sequence ID" value="KQL56020.1"/>
    <property type="molecule type" value="Genomic_DNA"/>
</dbReference>
<dbReference type="InterPro" id="IPR055348">
    <property type="entry name" value="DctQ"/>
</dbReference>
<dbReference type="Proteomes" id="UP000051061">
    <property type="component" value="Unassembled WGS sequence"/>
</dbReference>
<proteinExistence type="inferred from homology"/>
<gene>
    <name evidence="11" type="ORF">AN965_15715</name>
</gene>
<evidence type="ECO:0000256" key="3">
    <source>
        <dbReference type="ARBA" id="ARBA00022475"/>
    </source>
</evidence>
<dbReference type="Pfam" id="PF04290">
    <property type="entry name" value="DctQ"/>
    <property type="match status" value="1"/>
</dbReference>
<reference evidence="11 12" key="1">
    <citation type="submission" date="2015-09" db="EMBL/GenBank/DDBJ databases">
        <title>Genome sequencing project for genomic taxonomy and phylogenomics of Bacillus-like bacteria.</title>
        <authorList>
            <person name="Liu B."/>
            <person name="Wang J."/>
            <person name="Zhu Y."/>
            <person name="Liu G."/>
            <person name="Chen Q."/>
            <person name="Chen Z."/>
            <person name="Lan J."/>
            <person name="Che J."/>
            <person name="Ge C."/>
            <person name="Shi H."/>
            <person name="Pan Z."/>
            <person name="Liu X."/>
        </authorList>
    </citation>
    <scope>NUCLEOTIDE SEQUENCE [LARGE SCALE GENOMIC DNA]</scope>
    <source>
        <strain evidence="11 12">DSM 19153</strain>
    </source>
</reference>
<keyword evidence="4" id="KW-0997">Cell inner membrane</keyword>
<feature type="transmembrane region" description="Helical" evidence="9">
    <location>
        <begin position="131"/>
        <end position="152"/>
    </location>
</feature>
<dbReference type="GO" id="GO:0005886">
    <property type="term" value="C:plasma membrane"/>
    <property type="evidence" value="ECO:0007669"/>
    <property type="project" value="UniProtKB-SubCell"/>
</dbReference>
<comment type="subcellular location">
    <subcellularLocation>
        <location evidence="1">Cell inner membrane</location>
        <topology evidence="1">Multi-pass membrane protein</topology>
    </subcellularLocation>
</comment>
<keyword evidence="12" id="KW-1185">Reference proteome</keyword>
<evidence type="ECO:0000256" key="9">
    <source>
        <dbReference type="SAM" id="Phobius"/>
    </source>
</evidence>
<evidence type="ECO:0000256" key="1">
    <source>
        <dbReference type="ARBA" id="ARBA00004429"/>
    </source>
</evidence>
<protein>
    <submittedName>
        <fullName evidence="11">C4-dicarboxylate ABC transporter permease</fullName>
    </submittedName>
</protein>
<dbReference type="InterPro" id="IPR007387">
    <property type="entry name" value="TRAP_DctQ"/>
</dbReference>
<evidence type="ECO:0000256" key="8">
    <source>
        <dbReference type="ARBA" id="ARBA00038436"/>
    </source>
</evidence>
<evidence type="ECO:0000313" key="11">
    <source>
        <dbReference type="EMBL" id="KQL56020.1"/>
    </source>
</evidence>
<dbReference type="GO" id="GO:0022857">
    <property type="term" value="F:transmembrane transporter activity"/>
    <property type="evidence" value="ECO:0007669"/>
    <property type="project" value="TreeGrafter"/>
</dbReference>
<dbReference type="AlphaFoldDB" id="A0A9D5DSY7"/>
<accession>A0A9D5DSY7</accession>
<dbReference type="PANTHER" id="PTHR35011:SF2">
    <property type="entry name" value="2,3-DIKETO-L-GULONATE TRAP TRANSPORTER SMALL PERMEASE PROTEIN YIAM"/>
    <property type="match status" value="1"/>
</dbReference>
<organism evidence="11 12">
    <name type="scientific">Alkalicoccobacillus plakortidis</name>
    <dbReference type="NCBI Taxonomy" id="444060"/>
    <lineage>
        <taxon>Bacteria</taxon>
        <taxon>Bacillati</taxon>
        <taxon>Bacillota</taxon>
        <taxon>Bacilli</taxon>
        <taxon>Bacillales</taxon>
        <taxon>Bacillaceae</taxon>
        <taxon>Alkalicoccobacillus</taxon>
    </lineage>
</organism>
<evidence type="ECO:0000259" key="10">
    <source>
        <dbReference type="Pfam" id="PF04290"/>
    </source>
</evidence>
<feature type="transmembrane region" description="Helical" evidence="9">
    <location>
        <begin position="50"/>
        <end position="70"/>
    </location>
</feature>
<evidence type="ECO:0000256" key="2">
    <source>
        <dbReference type="ARBA" id="ARBA00022448"/>
    </source>
</evidence>
<dbReference type="PANTHER" id="PTHR35011">
    <property type="entry name" value="2,3-DIKETO-L-GULONATE TRAP TRANSPORTER SMALL PERMEASE PROTEIN YIAM"/>
    <property type="match status" value="1"/>
</dbReference>
<comment type="similarity">
    <text evidence="8">Belongs to the TRAP transporter small permease family.</text>
</comment>
<keyword evidence="3" id="KW-1003">Cell membrane</keyword>
<evidence type="ECO:0000256" key="7">
    <source>
        <dbReference type="ARBA" id="ARBA00023136"/>
    </source>
</evidence>
<keyword evidence="5 9" id="KW-0812">Transmembrane</keyword>
<feature type="domain" description="Tripartite ATP-independent periplasmic transporters DctQ component" evidence="10">
    <location>
        <begin position="26"/>
        <end position="154"/>
    </location>
</feature>
<keyword evidence="6 9" id="KW-1133">Transmembrane helix</keyword>
<comment type="caution">
    <text evidence="11">The sequence shown here is derived from an EMBL/GenBank/DDBJ whole genome shotgun (WGS) entry which is preliminary data.</text>
</comment>
<dbReference type="GO" id="GO:0015740">
    <property type="term" value="P:C4-dicarboxylate transport"/>
    <property type="evidence" value="ECO:0007669"/>
    <property type="project" value="TreeGrafter"/>
</dbReference>
<evidence type="ECO:0000256" key="6">
    <source>
        <dbReference type="ARBA" id="ARBA00022989"/>
    </source>
</evidence>
<feature type="transmembrane region" description="Helical" evidence="9">
    <location>
        <begin position="21"/>
        <end position="44"/>
    </location>
</feature>
<name>A0A9D5DSY7_9BACI</name>
<evidence type="ECO:0000256" key="5">
    <source>
        <dbReference type="ARBA" id="ARBA00022692"/>
    </source>
</evidence>